<evidence type="ECO:0000313" key="13">
    <source>
        <dbReference type="Proteomes" id="UP000194841"/>
    </source>
</evidence>
<protein>
    <recommendedName>
        <fullName evidence="3 9">DNA repair protein RecN</fullName>
    </recommendedName>
    <alternativeName>
        <fullName evidence="8 9">Recombination protein N</fullName>
    </alternativeName>
</protein>
<keyword evidence="5 9" id="KW-0227">DNA damage</keyword>
<comment type="similarity">
    <text evidence="2 9">Belongs to the RecN family.</text>
</comment>
<dbReference type="RefSeq" id="WP_086743640.1">
    <property type="nucleotide sequence ID" value="NZ_MWPV01000002.1"/>
</dbReference>
<dbReference type="Proteomes" id="UP000194841">
    <property type="component" value="Unassembled WGS sequence"/>
</dbReference>
<comment type="caution">
    <text evidence="12">The sequence shown here is derived from an EMBL/GenBank/DDBJ whole genome shotgun (WGS) entry which is preliminary data.</text>
</comment>
<evidence type="ECO:0000256" key="10">
    <source>
        <dbReference type="SAM" id="Coils"/>
    </source>
</evidence>
<evidence type="ECO:0000256" key="8">
    <source>
        <dbReference type="ARBA" id="ARBA00033408"/>
    </source>
</evidence>
<dbReference type="GO" id="GO:0009432">
    <property type="term" value="P:SOS response"/>
    <property type="evidence" value="ECO:0007669"/>
    <property type="project" value="UniProtKB-ARBA"/>
</dbReference>
<dbReference type="SUPFAM" id="SSF52540">
    <property type="entry name" value="P-loop containing nucleoside triphosphate hydrolases"/>
    <property type="match status" value="1"/>
</dbReference>
<comment type="function">
    <text evidence="1 9">May be involved in recombinational repair of damaged DNA.</text>
</comment>
<evidence type="ECO:0000256" key="5">
    <source>
        <dbReference type="ARBA" id="ARBA00022763"/>
    </source>
</evidence>
<keyword evidence="10" id="KW-0175">Coiled coil</keyword>
<evidence type="ECO:0000256" key="1">
    <source>
        <dbReference type="ARBA" id="ARBA00003618"/>
    </source>
</evidence>
<evidence type="ECO:0000259" key="11">
    <source>
        <dbReference type="Pfam" id="PF02463"/>
    </source>
</evidence>
<gene>
    <name evidence="12" type="ORF">B1199_08345</name>
</gene>
<dbReference type="CDD" id="cd03241">
    <property type="entry name" value="ABC_RecN"/>
    <property type="match status" value="2"/>
</dbReference>
<feature type="coiled-coil region" evidence="10">
    <location>
        <begin position="336"/>
        <end position="381"/>
    </location>
</feature>
<dbReference type="AlphaFoldDB" id="A0A244CRW6"/>
<name>A0A244CRW6_PSEDV</name>
<dbReference type="GO" id="GO:0043590">
    <property type="term" value="C:bacterial nucleoid"/>
    <property type="evidence" value="ECO:0007669"/>
    <property type="project" value="TreeGrafter"/>
</dbReference>
<dbReference type="InterPro" id="IPR027417">
    <property type="entry name" value="P-loop_NTPase"/>
</dbReference>
<keyword evidence="6" id="KW-0067">ATP-binding</keyword>
<dbReference type="PIRSF" id="PIRSF003128">
    <property type="entry name" value="RecN"/>
    <property type="match status" value="1"/>
</dbReference>
<dbReference type="Gene3D" id="3.40.50.300">
    <property type="entry name" value="P-loop containing nucleotide triphosphate hydrolases"/>
    <property type="match status" value="2"/>
</dbReference>
<evidence type="ECO:0000256" key="7">
    <source>
        <dbReference type="ARBA" id="ARBA00023204"/>
    </source>
</evidence>
<keyword evidence="7 9" id="KW-0234">DNA repair</keyword>
<feature type="domain" description="RecF/RecN/SMC N-terminal" evidence="11">
    <location>
        <begin position="2"/>
        <end position="504"/>
    </location>
</feature>
<dbReference type="InterPro" id="IPR003395">
    <property type="entry name" value="RecF/RecN/SMC_N"/>
</dbReference>
<dbReference type="FunFam" id="3.40.50.300:FF:000319">
    <property type="entry name" value="DNA repair protein RecN"/>
    <property type="match status" value="1"/>
</dbReference>
<dbReference type="PANTHER" id="PTHR11059">
    <property type="entry name" value="DNA REPAIR PROTEIN RECN"/>
    <property type="match status" value="1"/>
</dbReference>
<dbReference type="GO" id="GO:0006281">
    <property type="term" value="P:DNA repair"/>
    <property type="evidence" value="ECO:0007669"/>
    <property type="project" value="UniProtKB-KW"/>
</dbReference>
<accession>A0A244CRW6</accession>
<evidence type="ECO:0000256" key="4">
    <source>
        <dbReference type="ARBA" id="ARBA00022741"/>
    </source>
</evidence>
<reference evidence="12 13" key="1">
    <citation type="submission" date="2017-02" db="EMBL/GenBank/DDBJ databases">
        <title>Pseudoalteromonas ulvae TC14 Genome.</title>
        <authorList>
            <person name="Molmeret M."/>
        </authorList>
    </citation>
    <scope>NUCLEOTIDE SEQUENCE [LARGE SCALE GENOMIC DNA]</scope>
    <source>
        <strain evidence="12">TC14</strain>
    </source>
</reference>
<keyword evidence="4" id="KW-0547">Nucleotide-binding</keyword>
<organism evidence="12 13">
    <name type="scientific">Pseudoalteromonas ulvae</name>
    <dbReference type="NCBI Taxonomy" id="107327"/>
    <lineage>
        <taxon>Bacteria</taxon>
        <taxon>Pseudomonadati</taxon>
        <taxon>Pseudomonadota</taxon>
        <taxon>Gammaproteobacteria</taxon>
        <taxon>Alteromonadales</taxon>
        <taxon>Pseudoalteromonadaceae</taxon>
        <taxon>Pseudoalteromonas</taxon>
    </lineage>
</organism>
<evidence type="ECO:0000313" key="12">
    <source>
        <dbReference type="EMBL" id="OUL58334.1"/>
    </source>
</evidence>
<dbReference type="InterPro" id="IPR004604">
    <property type="entry name" value="DNA_recomb/repair_RecN"/>
</dbReference>
<evidence type="ECO:0000256" key="2">
    <source>
        <dbReference type="ARBA" id="ARBA00009441"/>
    </source>
</evidence>
<dbReference type="Pfam" id="PF02463">
    <property type="entry name" value="SMC_N"/>
    <property type="match status" value="1"/>
</dbReference>
<dbReference type="NCBIfam" id="TIGR00634">
    <property type="entry name" value="recN"/>
    <property type="match status" value="1"/>
</dbReference>
<dbReference type="OrthoDB" id="9806954at2"/>
<evidence type="ECO:0000256" key="3">
    <source>
        <dbReference type="ARBA" id="ARBA00021315"/>
    </source>
</evidence>
<keyword evidence="13" id="KW-1185">Reference proteome</keyword>
<dbReference type="GO" id="GO:0005524">
    <property type="term" value="F:ATP binding"/>
    <property type="evidence" value="ECO:0007669"/>
    <property type="project" value="UniProtKB-KW"/>
</dbReference>
<dbReference type="FunFam" id="3.40.50.300:FF:000356">
    <property type="entry name" value="DNA repair protein RecN"/>
    <property type="match status" value="1"/>
</dbReference>
<dbReference type="PANTHER" id="PTHR11059:SF0">
    <property type="entry name" value="DNA REPAIR PROTEIN RECN"/>
    <property type="match status" value="1"/>
</dbReference>
<proteinExistence type="inferred from homology"/>
<dbReference type="NCBIfam" id="NF008121">
    <property type="entry name" value="PRK10869.1"/>
    <property type="match status" value="1"/>
</dbReference>
<dbReference type="EMBL" id="MWPV01000002">
    <property type="protein sequence ID" value="OUL58334.1"/>
    <property type="molecule type" value="Genomic_DNA"/>
</dbReference>
<evidence type="ECO:0000256" key="6">
    <source>
        <dbReference type="ARBA" id="ARBA00022840"/>
    </source>
</evidence>
<evidence type="ECO:0000256" key="9">
    <source>
        <dbReference type="PIRNR" id="PIRNR003128"/>
    </source>
</evidence>
<dbReference type="GO" id="GO:0006310">
    <property type="term" value="P:DNA recombination"/>
    <property type="evidence" value="ECO:0007669"/>
    <property type="project" value="InterPro"/>
</dbReference>
<sequence length="556" mass="61333">MLIALEVSNFAIVSQLSTEWSAGMTTITGETGAGKSIAIDALSLCLGERSEAAMVRPGAEKAEVTAQFDIRHLPKAKAFLAQHDLLSDDECILRRVISHTGRSKAYINGSAVTASQLKSLSQLLIAIHGQHAHQLLSKNEHQLQLLDEYAGHFDLLNKTKSLFKQYQSLKKEHAQLLQLQQQQQAQQQLLEYQVAELDDFALEPGEYELVESEHSLLSHTQTLLESSQRELQHLYDEDNGNAYSLVQHSANTFAELAQIDPQLSPVADLLFEAAVQIEDAAAQIRRYQEKTECDPNRLNEVEERMAKTLELARKHHIRPEELAEFHTQLVNSLTKISHDSKRLEQLDSEIESTKEEYYFTARQLSDSREAAATELNQLISNSMQTLSMENGVFEIALHFDADATPSASGADKIDFMVCTNPGQPIQPLAKVASGGELSRISLAIQVIIAAKVTTPTLIFDEVDVGISGPTASAVGLLLRQLGESTQVICVTHLPQVACSGHHQFFVAKFSDGQQTHTQMRQLDEQGRINEIARLLGGNNISQTTLSNAQELLAACA</sequence>